<dbReference type="STRING" id="767434.Fraau_2765"/>
<dbReference type="KEGG" id="fau:Fraau_2765"/>
<evidence type="ECO:0008006" key="4">
    <source>
        <dbReference type="Google" id="ProtNLM"/>
    </source>
</evidence>
<evidence type="ECO:0000313" key="3">
    <source>
        <dbReference type="Proteomes" id="UP000005234"/>
    </source>
</evidence>
<dbReference type="HOGENOM" id="CLU_113195_0_0_6"/>
<name>H8KZP6_FRAAD</name>
<dbReference type="AlphaFoldDB" id="H8KZP6"/>
<dbReference type="EMBL" id="CP003350">
    <property type="protein sequence ID" value="AFC87106.1"/>
    <property type="molecule type" value="Genomic_DNA"/>
</dbReference>
<accession>H8KZP6</accession>
<organism evidence="2 3">
    <name type="scientific">Frateuria aurantia (strain ATCC 33424 / DSM 6220 / KCTC 2777 / LMG 1558 / NBRC 3245 / NCIMB 13370)</name>
    <name type="common">Acetobacter aurantius</name>
    <dbReference type="NCBI Taxonomy" id="767434"/>
    <lineage>
        <taxon>Bacteria</taxon>
        <taxon>Pseudomonadati</taxon>
        <taxon>Pseudomonadota</taxon>
        <taxon>Gammaproteobacteria</taxon>
        <taxon>Lysobacterales</taxon>
        <taxon>Rhodanobacteraceae</taxon>
        <taxon>Frateuria</taxon>
    </lineage>
</organism>
<dbReference type="InterPro" id="IPR025489">
    <property type="entry name" value="DUF4381"/>
</dbReference>
<evidence type="ECO:0000256" key="1">
    <source>
        <dbReference type="SAM" id="Phobius"/>
    </source>
</evidence>
<gene>
    <name evidence="2" type="ordered locus">Fraau_2765</name>
</gene>
<reference evidence="2" key="1">
    <citation type="submission" date="2012-02" db="EMBL/GenBank/DDBJ databases">
        <title>The complete genome of Frateuria aurantia DSM 6220.</title>
        <authorList>
            <consortium name="US DOE Joint Genome Institute (JGI-PGF)"/>
            <person name="Lucas S."/>
            <person name="Copeland A."/>
            <person name="Lapidus A."/>
            <person name="Glavina del Rio T."/>
            <person name="Dalin E."/>
            <person name="Tice H."/>
            <person name="Bruce D."/>
            <person name="Goodwin L."/>
            <person name="Pitluck S."/>
            <person name="Peters L."/>
            <person name="Ovchinnikova G."/>
            <person name="Teshima H."/>
            <person name="Kyrpides N."/>
            <person name="Mavromatis K."/>
            <person name="Ivanova N."/>
            <person name="Brettin T."/>
            <person name="Detter J.C."/>
            <person name="Han C."/>
            <person name="Larimer F."/>
            <person name="Land M."/>
            <person name="Hauser L."/>
            <person name="Markowitz V."/>
            <person name="Cheng J.-F."/>
            <person name="Hugenholtz P."/>
            <person name="Woyke T."/>
            <person name="Wu D."/>
            <person name="Brambilla E."/>
            <person name="Klenk H.-P."/>
            <person name="Eisen J.A."/>
        </authorList>
    </citation>
    <scope>NUCLEOTIDE SEQUENCE</scope>
    <source>
        <strain evidence="2">DSM 6220</strain>
    </source>
</reference>
<feature type="transmembrane region" description="Helical" evidence="1">
    <location>
        <begin position="50"/>
        <end position="68"/>
    </location>
</feature>
<dbReference type="eggNOG" id="ENOG50331W9">
    <property type="taxonomic scope" value="Bacteria"/>
</dbReference>
<keyword evidence="1" id="KW-1133">Transmembrane helix</keyword>
<dbReference type="RefSeq" id="WP_014404109.1">
    <property type="nucleotide sequence ID" value="NC_017033.1"/>
</dbReference>
<evidence type="ECO:0000313" key="2">
    <source>
        <dbReference type="EMBL" id="AFC87106.1"/>
    </source>
</evidence>
<sequence>MQMLQNTPAAAQVPVSGPAAVMPSGGPPAGPVLRDIHMPADPSWWPPAPGWWVLAAVLLVLAVVLLWWRRRLQRRQQWRARVLVELDEAELRFRQDGNRPRLLGQLHALMRRAAAGLDPAARSARGKDWEALLDRVRIDASTRQQLLALEQSMYQPDGGSGFEAEPAIAAVRRWMTLVLRKLAAEQAGRHRRSS</sequence>
<dbReference type="Pfam" id="PF14316">
    <property type="entry name" value="DUF4381"/>
    <property type="match status" value="1"/>
</dbReference>
<keyword evidence="1" id="KW-0472">Membrane</keyword>
<protein>
    <recommendedName>
        <fullName evidence="4">DUF4381 domain-containing protein</fullName>
    </recommendedName>
</protein>
<keyword evidence="3" id="KW-1185">Reference proteome</keyword>
<proteinExistence type="predicted"/>
<dbReference type="Proteomes" id="UP000005234">
    <property type="component" value="Chromosome"/>
</dbReference>
<keyword evidence="1" id="KW-0812">Transmembrane</keyword>